<reference evidence="2" key="1">
    <citation type="submission" date="2021-02" db="EMBL/GenBank/DDBJ databases">
        <authorList>
            <person name="Dougan E. K."/>
            <person name="Rhodes N."/>
            <person name="Thang M."/>
            <person name="Chan C."/>
        </authorList>
    </citation>
    <scope>NUCLEOTIDE SEQUENCE</scope>
</reference>
<dbReference type="EMBL" id="CAJNNW010009525">
    <property type="protein sequence ID" value="CAE8651023.1"/>
    <property type="molecule type" value="Genomic_DNA"/>
</dbReference>
<dbReference type="AlphaFoldDB" id="A0A813IIE3"/>
<evidence type="ECO:0000313" key="3">
    <source>
        <dbReference type="Proteomes" id="UP000626109"/>
    </source>
</evidence>
<accession>A0A813IIE3</accession>
<dbReference type="Proteomes" id="UP000626109">
    <property type="component" value="Unassembled WGS sequence"/>
</dbReference>
<feature type="region of interest" description="Disordered" evidence="1">
    <location>
        <begin position="1"/>
        <end position="53"/>
    </location>
</feature>
<feature type="compositionally biased region" description="Low complexity" evidence="1">
    <location>
        <begin position="158"/>
        <end position="174"/>
    </location>
</feature>
<feature type="compositionally biased region" description="Polar residues" evidence="1">
    <location>
        <begin position="20"/>
        <end position="32"/>
    </location>
</feature>
<feature type="compositionally biased region" description="Polar residues" evidence="1">
    <location>
        <begin position="39"/>
        <end position="52"/>
    </location>
</feature>
<evidence type="ECO:0000313" key="2">
    <source>
        <dbReference type="EMBL" id="CAE8651023.1"/>
    </source>
</evidence>
<proteinExistence type="predicted"/>
<comment type="caution">
    <text evidence="2">The sequence shown here is derived from an EMBL/GenBank/DDBJ whole genome shotgun (WGS) entry which is preliminary data.</text>
</comment>
<organism evidence="2 3">
    <name type="scientific">Polarella glacialis</name>
    <name type="common">Dinoflagellate</name>
    <dbReference type="NCBI Taxonomy" id="89957"/>
    <lineage>
        <taxon>Eukaryota</taxon>
        <taxon>Sar</taxon>
        <taxon>Alveolata</taxon>
        <taxon>Dinophyceae</taxon>
        <taxon>Suessiales</taxon>
        <taxon>Suessiaceae</taxon>
        <taxon>Polarella</taxon>
    </lineage>
</organism>
<gene>
    <name evidence="2" type="ORF">PGLA2088_LOCUS8777</name>
</gene>
<sequence>ALQEAAGQWQAAGPWLDPGNWQQQDVRSQSQLPPLPHQLTGNGAQSSESVGSDPQFMRIGRRTVASNSSGTTVSQAGVVLPSFGVRSGQHTPTLNMMANVIGRPAPPNGQDPEGMAMVQLLAQQLVLQLQQQVQLQQHQQPSSNGTAELQEPPGYQQLGARSAGLSSGSPRAPSDLPPVSELYEGPGESVASGGTLR</sequence>
<evidence type="ECO:0000256" key="1">
    <source>
        <dbReference type="SAM" id="MobiDB-lite"/>
    </source>
</evidence>
<feature type="region of interest" description="Disordered" evidence="1">
    <location>
        <begin position="136"/>
        <end position="197"/>
    </location>
</feature>
<feature type="non-terminal residue" evidence="2">
    <location>
        <position position="1"/>
    </location>
</feature>
<protein>
    <submittedName>
        <fullName evidence="2">Uncharacterized protein</fullName>
    </submittedName>
</protein>
<name>A0A813IIE3_POLGL</name>